<dbReference type="GeneID" id="79187779"/>
<evidence type="ECO:0000313" key="2">
    <source>
        <dbReference type="Proteomes" id="UP001519538"/>
    </source>
</evidence>
<dbReference type="Proteomes" id="UP001519538">
    <property type="component" value="Unassembled WGS sequence"/>
</dbReference>
<gene>
    <name evidence="1" type="ORF">HNO79_08530</name>
</gene>
<evidence type="ECO:0000313" key="1">
    <source>
        <dbReference type="EMBL" id="MBT0675425.1"/>
    </source>
</evidence>
<organism evidence="1 2">
    <name type="scientific">Komagataeibacter oboediens</name>
    <dbReference type="NCBI Taxonomy" id="65958"/>
    <lineage>
        <taxon>Bacteria</taxon>
        <taxon>Pseudomonadati</taxon>
        <taxon>Pseudomonadota</taxon>
        <taxon>Alphaproteobacteria</taxon>
        <taxon>Acetobacterales</taxon>
        <taxon>Acetobacteraceae</taxon>
        <taxon>Komagataeibacter</taxon>
    </lineage>
</organism>
<name>A0ABS5SPM9_9PROT</name>
<sequence length="62" mass="6797">MTSRPARRGGFLPDVAGHRGRGLSLHAAVRVSLVHVRSDDGPWCRPACDRLHARCGLPARRD</sequence>
<proteinExistence type="predicted"/>
<dbReference type="EMBL" id="JABLUU010000008">
    <property type="protein sequence ID" value="MBT0675425.1"/>
    <property type="molecule type" value="Genomic_DNA"/>
</dbReference>
<keyword evidence="2" id="KW-1185">Reference proteome</keyword>
<protein>
    <submittedName>
        <fullName evidence="1">Uncharacterized protein</fullName>
    </submittedName>
</protein>
<dbReference type="RefSeq" id="WP_214165530.1">
    <property type="nucleotide sequence ID" value="NZ_JABLUU010000008.1"/>
</dbReference>
<comment type="caution">
    <text evidence="1">The sequence shown here is derived from an EMBL/GenBank/DDBJ whole genome shotgun (WGS) entry which is preliminary data.</text>
</comment>
<accession>A0ABS5SPM9</accession>
<reference evidence="1 2" key="1">
    <citation type="journal article" date="2021" name="Astrobiology">
        <title>Bacterial Cellulose Retains Robustness but Its Synthesis Declines After Exposure to a Mars-Like Environment Simulated Outside the International Space Station.</title>
        <authorList>
            <person name="Orlovska I."/>
            <person name="Podolich O."/>
            <person name="Kukharenko O."/>
            <person name="Zaets I."/>
            <person name="Reva O."/>
            <person name="Khirunenko L."/>
            <person name="Zmejkoski D."/>
            <person name="Rogalsky S."/>
            <person name="Barh D."/>
            <person name="Tiwari S."/>
            <person name="Kumavath R."/>
            <person name="Goes-Neto A."/>
            <person name="Azevedo V."/>
            <person name="Brenig B."/>
            <person name="Ghosh P."/>
            <person name="de Vera J.P."/>
            <person name="Kozyrovska N."/>
        </authorList>
    </citation>
    <scope>NUCLEOTIDE SEQUENCE [LARGE SCALE GENOMIC DNA]</scope>
    <source>
        <strain evidence="1 2">IMBG 311</strain>
    </source>
</reference>